<name>A0AAP0JKU3_9MAGN</name>
<organism evidence="1 2">
    <name type="scientific">Stephania yunnanensis</name>
    <dbReference type="NCBI Taxonomy" id="152371"/>
    <lineage>
        <taxon>Eukaryota</taxon>
        <taxon>Viridiplantae</taxon>
        <taxon>Streptophyta</taxon>
        <taxon>Embryophyta</taxon>
        <taxon>Tracheophyta</taxon>
        <taxon>Spermatophyta</taxon>
        <taxon>Magnoliopsida</taxon>
        <taxon>Ranunculales</taxon>
        <taxon>Menispermaceae</taxon>
        <taxon>Menispermoideae</taxon>
        <taxon>Cissampelideae</taxon>
        <taxon>Stephania</taxon>
    </lineage>
</organism>
<sequence length="96" mass="10674">MFGNWVANKYLCIFTAHTVHESIDTTQHLVATRFHWHGFRPIELIVFGDEKVGFVAEETGSGNVGCVGALLGMVGTEERVASRVIKLCHFLQTNLN</sequence>
<dbReference type="EMBL" id="JBBNAF010000006">
    <property type="protein sequence ID" value="KAK9135913.1"/>
    <property type="molecule type" value="Genomic_DNA"/>
</dbReference>
<proteinExistence type="predicted"/>
<keyword evidence="2" id="KW-1185">Reference proteome</keyword>
<comment type="caution">
    <text evidence="1">The sequence shown here is derived from an EMBL/GenBank/DDBJ whole genome shotgun (WGS) entry which is preliminary data.</text>
</comment>
<reference evidence="1 2" key="1">
    <citation type="submission" date="2024-01" db="EMBL/GenBank/DDBJ databases">
        <title>Genome assemblies of Stephania.</title>
        <authorList>
            <person name="Yang L."/>
        </authorList>
    </citation>
    <scope>NUCLEOTIDE SEQUENCE [LARGE SCALE GENOMIC DNA]</scope>
    <source>
        <strain evidence="1">YNDBR</strain>
        <tissue evidence="1">Leaf</tissue>
    </source>
</reference>
<accession>A0AAP0JKU3</accession>
<evidence type="ECO:0000313" key="1">
    <source>
        <dbReference type="EMBL" id="KAK9135913.1"/>
    </source>
</evidence>
<protein>
    <submittedName>
        <fullName evidence="1">Uncharacterized protein</fullName>
    </submittedName>
</protein>
<gene>
    <name evidence="1" type="ORF">Syun_015243</name>
</gene>
<dbReference type="AlphaFoldDB" id="A0AAP0JKU3"/>
<dbReference type="Proteomes" id="UP001420932">
    <property type="component" value="Unassembled WGS sequence"/>
</dbReference>
<evidence type="ECO:0000313" key="2">
    <source>
        <dbReference type="Proteomes" id="UP001420932"/>
    </source>
</evidence>